<protein>
    <recommendedName>
        <fullName evidence="5">Lecithin:cholesterol acyltransferase family protein</fullName>
    </recommendedName>
</protein>
<keyword evidence="1" id="KW-0812">Transmembrane</keyword>
<keyword evidence="1" id="KW-1133">Transmembrane helix</keyword>
<dbReference type="PANTHER" id="PTHR11440">
    <property type="entry name" value="LECITHIN-CHOLESTEROL ACYLTRANSFERASE-RELATED"/>
    <property type="match status" value="1"/>
</dbReference>
<comment type="caution">
    <text evidence="3">The sequence shown here is derived from an EMBL/GenBank/DDBJ whole genome shotgun (WGS) entry which is preliminary data.</text>
</comment>
<dbReference type="EMBL" id="JAPFFF010000052">
    <property type="protein sequence ID" value="KAK8839360.1"/>
    <property type="molecule type" value="Genomic_DNA"/>
</dbReference>
<gene>
    <name evidence="3" type="ORF">M9Y10_032296</name>
</gene>
<dbReference type="InterPro" id="IPR029058">
    <property type="entry name" value="AB_hydrolase_fold"/>
</dbReference>
<proteinExistence type="predicted"/>
<name>A0ABR2H1I0_9EUKA</name>
<evidence type="ECO:0000313" key="4">
    <source>
        <dbReference type="Proteomes" id="UP001470230"/>
    </source>
</evidence>
<dbReference type="InterPro" id="IPR003386">
    <property type="entry name" value="LACT/PDAT_acylTrfase"/>
</dbReference>
<evidence type="ECO:0008006" key="5">
    <source>
        <dbReference type="Google" id="ProtNLM"/>
    </source>
</evidence>
<dbReference type="Gene3D" id="3.40.50.1820">
    <property type="entry name" value="alpha/beta hydrolase"/>
    <property type="match status" value="1"/>
</dbReference>
<dbReference type="Proteomes" id="UP001470230">
    <property type="component" value="Unassembled WGS sequence"/>
</dbReference>
<feature type="transmembrane region" description="Helical" evidence="1">
    <location>
        <begin position="204"/>
        <end position="226"/>
    </location>
</feature>
<dbReference type="Pfam" id="PF02450">
    <property type="entry name" value="LCAT"/>
    <property type="match status" value="1"/>
</dbReference>
<keyword evidence="2" id="KW-0732">Signal</keyword>
<evidence type="ECO:0000313" key="3">
    <source>
        <dbReference type="EMBL" id="KAK8839360.1"/>
    </source>
</evidence>
<sequence length="416" mass="47264">MIFPASFSFLTVLICLCQSSSLKPIMLIPGLMASHLHGNVTRKPFWYCSNIHDDDVWVNDVLMIPPLHKCVLEYMGLQYHNDTDTITEKDGVSLTPVDFGGLDGIAYADELEHDLHFIPTYANMIEALKKRGYVERESLFGIPYDWRYGMAQTETFWDQVKNLIEEAYTKNGNQKVVLIGHSMGGIFINYFCTVKTTKEWRDKYIDSAFLVAPSIGGSFLAFVAILTKTIPFLSFLGELTDSAQKVGGVDIHIPNHEIFGDRPLFTDENGNNYAARDLKRSLKVTGIFDSDPSIEKIFELNEDYATHLPIPFDIPVSIVYNTALDTLVSLDRSNKKDKYSYGPGDLIVNGEGFEFMCNRWNTTYQVNCLNLANIHPAADHLSIVKDDETLNFLFKHLNDEKWKKLRNNSDLNKKKL</sequence>
<feature type="transmembrane region" description="Helical" evidence="1">
    <location>
        <begin position="176"/>
        <end position="192"/>
    </location>
</feature>
<feature type="signal peptide" evidence="2">
    <location>
        <begin position="1"/>
        <end position="22"/>
    </location>
</feature>
<evidence type="ECO:0000256" key="1">
    <source>
        <dbReference type="SAM" id="Phobius"/>
    </source>
</evidence>
<evidence type="ECO:0000256" key="2">
    <source>
        <dbReference type="SAM" id="SignalP"/>
    </source>
</evidence>
<dbReference type="SUPFAM" id="SSF53474">
    <property type="entry name" value="alpha/beta-Hydrolases"/>
    <property type="match status" value="1"/>
</dbReference>
<keyword evidence="1" id="KW-0472">Membrane</keyword>
<keyword evidence="4" id="KW-1185">Reference proteome</keyword>
<feature type="chain" id="PRO_5045359736" description="Lecithin:cholesterol acyltransferase family protein" evidence="2">
    <location>
        <begin position="23"/>
        <end position="416"/>
    </location>
</feature>
<accession>A0ABR2H1I0</accession>
<reference evidence="3 4" key="1">
    <citation type="submission" date="2024-04" db="EMBL/GenBank/DDBJ databases">
        <title>Tritrichomonas musculus Genome.</title>
        <authorList>
            <person name="Alves-Ferreira E."/>
            <person name="Grigg M."/>
            <person name="Lorenzi H."/>
            <person name="Galac M."/>
        </authorList>
    </citation>
    <scope>NUCLEOTIDE SEQUENCE [LARGE SCALE GENOMIC DNA]</scope>
    <source>
        <strain evidence="3 4">EAF2021</strain>
    </source>
</reference>
<organism evidence="3 4">
    <name type="scientific">Tritrichomonas musculus</name>
    <dbReference type="NCBI Taxonomy" id="1915356"/>
    <lineage>
        <taxon>Eukaryota</taxon>
        <taxon>Metamonada</taxon>
        <taxon>Parabasalia</taxon>
        <taxon>Tritrichomonadida</taxon>
        <taxon>Tritrichomonadidae</taxon>
        <taxon>Tritrichomonas</taxon>
    </lineage>
</organism>